<dbReference type="Proteomes" id="UP001175228">
    <property type="component" value="Unassembled WGS sequence"/>
</dbReference>
<dbReference type="EMBL" id="JAUEPU010000005">
    <property type="protein sequence ID" value="KAK0502176.1"/>
    <property type="molecule type" value="Genomic_DNA"/>
</dbReference>
<keyword evidence="2" id="KW-1185">Reference proteome</keyword>
<reference evidence="1" key="1">
    <citation type="submission" date="2023-06" db="EMBL/GenBank/DDBJ databases">
        <authorList>
            <consortium name="Lawrence Berkeley National Laboratory"/>
            <person name="Ahrendt S."/>
            <person name="Sahu N."/>
            <person name="Indic B."/>
            <person name="Wong-Bajracharya J."/>
            <person name="Merenyi Z."/>
            <person name="Ke H.-M."/>
            <person name="Monk M."/>
            <person name="Kocsube S."/>
            <person name="Drula E."/>
            <person name="Lipzen A."/>
            <person name="Balint B."/>
            <person name="Henrissat B."/>
            <person name="Andreopoulos B."/>
            <person name="Martin F.M."/>
            <person name="Harder C.B."/>
            <person name="Rigling D."/>
            <person name="Ford K.L."/>
            <person name="Foster G.D."/>
            <person name="Pangilinan J."/>
            <person name="Papanicolaou A."/>
            <person name="Barry K."/>
            <person name="LaButti K."/>
            <person name="Viragh M."/>
            <person name="Koriabine M."/>
            <person name="Yan M."/>
            <person name="Riley R."/>
            <person name="Champramary S."/>
            <person name="Plett K.L."/>
            <person name="Tsai I.J."/>
            <person name="Slot J."/>
            <person name="Sipos G."/>
            <person name="Plett J."/>
            <person name="Nagy L.G."/>
            <person name="Grigoriev I.V."/>
        </authorList>
    </citation>
    <scope>NUCLEOTIDE SEQUENCE</scope>
    <source>
        <strain evidence="1">HWK02</strain>
    </source>
</reference>
<name>A0AA39QHX5_9AGAR</name>
<protein>
    <submittedName>
        <fullName evidence="1">Uncharacterized protein</fullName>
    </submittedName>
</protein>
<proteinExistence type="predicted"/>
<organism evidence="1 2">
    <name type="scientific">Armillaria luteobubalina</name>
    <dbReference type="NCBI Taxonomy" id="153913"/>
    <lineage>
        <taxon>Eukaryota</taxon>
        <taxon>Fungi</taxon>
        <taxon>Dikarya</taxon>
        <taxon>Basidiomycota</taxon>
        <taxon>Agaricomycotina</taxon>
        <taxon>Agaricomycetes</taxon>
        <taxon>Agaricomycetidae</taxon>
        <taxon>Agaricales</taxon>
        <taxon>Marasmiineae</taxon>
        <taxon>Physalacriaceae</taxon>
        <taxon>Armillaria</taxon>
    </lineage>
</organism>
<evidence type="ECO:0000313" key="1">
    <source>
        <dbReference type="EMBL" id="KAK0502176.1"/>
    </source>
</evidence>
<gene>
    <name evidence="1" type="ORF">EDD18DRAFT_1346753</name>
</gene>
<accession>A0AA39QHX5</accession>
<sequence>MIDLTMINLDGDSLILIIEYLPAVNRHLRHLYFLTSIAKVSWRWFNVSRRTPLLPPPSVGHYIGEMDFVITQQRGRPTMLDLVEKYKEPISNSMSTRAPAFHALHTIQIKVTDEHGADQKQLFIGPWWTFVEAIFLLPALETLELEAPWFSEDETFPSLT</sequence>
<comment type="caution">
    <text evidence="1">The sequence shown here is derived from an EMBL/GenBank/DDBJ whole genome shotgun (WGS) entry which is preliminary data.</text>
</comment>
<evidence type="ECO:0000313" key="2">
    <source>
        <dbReference type="Proteomes" id="UP001175228"/>
    </source>
</evidence>
<dbReference type="AlphaFoldDB" id="A0AA39QHX5"/>